<feature type="coiled-coil region" evidence="1">
    <location>
        <begin position="225"/>
        <end position="259"/>
    </location>
</feature>
<name>A0A7S4P582_GUITH</name>
<sequence length="889" mass="98588">MTMPLRSSLLVMLASTCCLLYMGYGKVPRIELLSSSAGDAILMKQLEEDDRLLAGLDSRFDAGHQASARRAHYMISKFGKVPASWCAPDSPKCEDMAGKRFLGQGQEALGNGLLNLAAKDPDLYEKAMKRNGGSFDRARRMAQSEGSGEKESKLVKDPPQISGLDRLKDAFPDLYTKAIARNGGRMVKVDHSKAGAENLDKGRRVAPEQKARLSSLAQVQQDPLLGSLENELQQQEALTKEAEEQKKSAQAEMKQVRSNEALMIEQAALSREQQALKDAKTFLAGSKKDRMDSEKKRDTLKKAAEIRRKVEKLKEQRKKDVAESKKIIEARDMAKSSLESSLKSMTIHKAIANLLADSSFDSQALHVAHSLQKMEDEKSELEKEAARNKQLTEKYLHEASRLKTHKEVAPAQLSKHSSNHNTNNAKQNLDSILEQEKLQVKRAASRVRKSHRRMLKAKRFQEQQAKKVMQSEAVKVKAHSLIVRPPFDRAVAAAKTSGGEVRQPAIAHQVKRPTVHHEQKQIAKAQPPHHPTPRANSAADLRSALTGFERQMKSAIASEVDKTVEPLKHEIEQMKTSLEVQRGESEGYKSALSAVLKDTVGAIVKKALPANVQSKAASSSSSSSSSASQPVLSDSPPMPQRQERFARDDLVRYEDAASHDKETSGITYHDHFAHLDPASEENMRTMYGSEWKYTNPDVPYRYGRRQEDASGQLTSVPASAMASGEAPKDFIGTVDESEFSKANRGKLGDHLVGGDDKMVPRLFSNKELQRSTYTGSVEHNVKMEKQDDDHGLIGDRFWALPAGEDNRHLMYGKLEDYSGDKRLGFGDQLVPLHEAIKEQWGAGHWQGMHTQHLADFLVSVNPTGDPKAFGTHPFKVRSVEEGGDGKTQD</sequence>
<evidence type="ECO:0000256" key="1">
    <source>
        <dbReference type="SAM" id="Coils"/>
    </source>
</evidence>
<gene>
    <name evidence="3" type="ORF">GTHE00462_LOCUS29185</name>
</gene>
<proteinExistence type="predicted"/>
<reference evidence="3" key="1">
    <citation type="submission" date="2021-01" db="EMBL/GenBank/DDBJ databases">
        <authorList>
            <person name="Corre E."/>
            <person name="Pelletier E."/>
            <person name="Niang G."/>
            <person name="Scheremetjew M."/>
            <person name="Finn R."/>
            <person name="Kale V."/>
            <person name="Holt S."/>
            <person name="Cochrane G."/>
            <person name="Meng A."/>
            <person name="Brown T."/>
            <person name="Cohen L."/>
        </authorList>
    </citation>
    <scope>NUCLEOTIDE SEQUENCE</scope>
    <source>
        <strain evidence="3">CCMP 2712</strain>
    </source>
</reference>
<dbReference type="EMBL" id="HBKN01037223">
    <property type="protein sequence ID" value="CAE2324127.1"/>
    <property type="molecule type" value="Transcribed_RNA"/>
</dbReference>
<feature type="region of interest" description="Disordered" evidence="2">
    <location>
        <begin position="137"/>
        <end position="163"/>
    </location>
</feature>
<feature type="coiled-coil region" evidence="1">
    <location>
        <begin position="364"/>
        <end position="394"/>
    </location>
</feature>
<feature type="coiled-coil region" evidence="1">
    <location>
        <begin position="296"/>
        <end position="323"/>
    </location>
</feature>
<feature type="region of interest" description="Disordered" evidence="2">
    <location>
        <begin position="613"/>
        <end position="641"/>
    </location>
</feature>
<dbReference type="AlphaFoldDB" id="A0A7S4P582"/>
<keyword evidence="1" id="KW-0175">Coiled coil</keyword>
<accession>A0A7S4P582</accession>
<organism evidence="3">
    <name type="scientific">Guillardia theta</name>
    <name type="common">Cryptophyte</name>
    <name type="synonym">Cryptomonas phi</name>
    <dbReference type="NCBI Taxonomy" id="55529"/>
    <lineage>
        <taxon>Eukaryota</taxon>
        <taxon>Cryptophyceae</taxon>
        <taxon>Pyrenomonadales</taxon>
        <taxon>Geminigeraceae</taxon>
        <taxon>Guillardia</taxon>
    </lineage>
</organism>
<feature type="compositionally biased region" description="Basic and acidic residues" evidence="2">
    <location>
        <begin position="147"/>
        <end position="156"/>
    </location>
</feature>
<feature type="region of interest" description="Disordered" evidence="2">
    <location>
        <begin position="510"/>
        <end position="536"/>
    </location>
</feature>
<evidence type="ECO:0000313" key="3">
    <source>
        <dbReference type="EMBL" id="CAE2324127.1"/>
    </source>
</evidence>
<protein>
    <submittedName>
        <fullName evidence="3">Uncharacterized protein</fullName>
    </submittedName>
</protein>
<evidence type="ECO:0000256" key="2">
    <source>
        <dbReference type="SAM" id="MobiDB-lite"/>
    </source>
</evidence>
<feature type="compositionally biased region" description="Low complexity" evidence="2">
    <location>
        <begin position="614"/>
        <end position="628"/>
    </location>
</feature>